<evidence type="ECO:0000313" key="3">
    <source>
        <dbReference type="Proteomes" id="UP000562352"/>
    </source>
</evidence>
<dbReference type="EMBL" id="JACHJJ010000001">
    <property type="protein sequence ID" value="MBB5960932.1"/>
    <property type="molecule type" value="Genomic_DNA"/>
</dbReference>
<reference evidence="2 3" key="1">
    <citation type="submission" date="2020-08" db="EMBL/GenBank/DDBJ databases">
        <title>Genomic Encyclopedia of Type Strains, Phase III (KMG-III): the genomes of soil and plant-associated and newly described type strains.</title>
        <authorList>
            <person name="Whitman W."/>
        </authorList>
    </citation>
    <scope>NUCLEOTIDE SEQUENCE [LARGE SCALE GENOMIC DNA]</scope>
    <source>
        <strain evidence="2 3">CECT 3303</strain>
    </source>
</reference>
<comment type="caution">
    <text evidence="2">The sequence shown here is derived from an EMBL/GenBank/DDBJ whole genome shotgun (WGS) entry which is preliminary data.</text>
</comment>
<evidence type="ECO:0000313" key="2">
    <source>
        <dbReference type="EMBL" id="MBB5960932.1"/>
    </source>
</evidence>
<feature type="transmembrane region" description="Helical" evidence="1">
    <location>
        <begin position="20"/>
        <end position="41"/>
    </location>
</feature>
<protein>
    <submittedName>
        <fullName evidence="2">Uncharacterized protein</fullName>
    </submittedName>
</protein>
<keyword evidence="3" id="KW-1185">Reference proteome</keyword>
<keyword evidence="1" id="KW-1133">Transmembrane helix</keyword>
<accession>A0A841CR71</accession>
<gene>
    <name evidence="2" type="ORF">FHS22_000170</name>
</gene>
<dbReference type="AlphaFoldDB" id="A0A841CR71"/>
<sequence>MPYRYQKTAPVPPVMKTARWARWPLVMASLGWLLLAVASYLDLPIFQKI</sequence>
<keyword evidence="1" id="KW-0812">Transmembrane</keyword>
<proteinExistence type="predicted"/>
<keyword evidence="1" id="KW-0472">Membrane</keyword>
<name>A0A841CR71_PLAVE</name>
<evidence type="ECO:0000256" key="1">
    <source>
        <dbReference type="SAM" id="Phobius"/>
    </source>
</evidence>
<dbReference type="Proteomes" id="UP000562352">
    <property type="component" value="Unassembled WGS sequence"/>
</dbReference>
<organism evidence="2 3">
    <name type="scientific">Planomonospora venezuelensis</name>
    <dbReference type="NCBI Taxonomy" id="1999"/>
    <lineage>
        <taxon>Bacteria</taxon>
        <taxon>Bacillati</taxon>
        <taxon>Actinomycetota</taxon>
        <taxon>Actinomycetes</taxon>
        <taxon>Streptosporangiales</taxon>
        <taxon>Streptosporangiaceae</taxon>
        <taxon>Planomonospora</taxon>
    </lineage>
</organism>